<gene>
    <name evidence="1" type="ORF">Fcan01_23923</name>
</gene>
<dbReference type="AlphaFoldDB" id="A0A226D7G2"/>
<organism evidence="1 2">
    <name type="scientific">Folsomia candida</name>
    <name type="common">Springtail</name>
    <dbReference type="NCBI Taxonomy" id="158441"/>
    <lineage>
        <taxon>Eukaryota</taxon>
        <taxon>Metazoa</taxon>
        <taxon>Ecdysozoa</taxon>
        <taxon>Arthropoda</taxon>
        <taxon>Hexapoda</taxon>
        <taxon>Collembola</taxon>
        <taxon>Entomobryomorpha</taxon>
        <taxon>Isotomoidea</taxon>
        <taxon>Isotomidae</taxon>
        <taxon>Proisotominae</taxon>
        <taxon>Folsomia</taxon>
    </lineage>
</organism>
<proteinExistence type="predicted"/>
<accession>A0A226D7G2</accession>
<dbReference type="Proteomes" id="UP000198287">
    <property type="component" value="Unassembled WGS sequence"/>
</dbReference>
<name>A0A226D7G2_FOLCA</name>
<reference evidence="1 2" key="1">
    <citation type="submission" date="2015-12" db="EMBL/GenBank/DDBJ databases">
        <title>The genome of Folsomia candida.</title>
        <authorList>
            <person name="Faddeeva A."/>
            <person name="Derks M.F."/>
            <person name="Anvar Y."/>
            <person name="Smit S."/>
            <person name="Van Straalen N."/>
            <person name="Roelofs D."/>
        </authorList>
    </citation>
    <scope>NUCLEOTIDE SEQUENCE [LARGE SCALE GENOMIC DNA]</scope>
    <source>
        <strain evidence="1 2">VU population</strain>
        <tissue evidence="1">Whole body</tissue>
    </source>
</reference>
<comment type="caution">
    <text evidence="1">The sequence shown here is derived from an EMBL/GenBank/DDBJ whole genome shotgun (WGS) entry which is preliminary data.</text>
</comment>
<sequence>MDAGQKNGRWTMDTFLPTYARNAPHMKNNYFDKEYGICRVNVGSTCQPGNHLTCEADCVPIGNQELSKLSWCQCNSNYPISTRSTHEPGIDLGYYLTAPCVKDKETHYSMVKNVRISTPLLTTYNIMSATVVTRMPT</sequence>
<protein>
    <submittedName>
        <fullName evidence="1">Uncharacterized protein</fullName>
    </submittedName>
</protein>
<evidence type="ECO:0000313" key="2">
    <source>
        <dbReference type="Proteomes" id="UP000198287"/>
    </source>
</evidence>
<evidence type="ECO:0000313" key="1">
    <source>
        <dbReference type="EMBL" id="OXA41159.1"/>
    </source>
</evidence>
<dbReference type="EMBL" id="LNIX01000030">
    <property type="protein sequence ID" value="OXA41159.1"/>
    <property type="molecule type" value="Genomic_DNA"/>
</dbReference>
<keyword evidence="2" id="KW-1185">Reference proteome</keyword>